<keyword evidence="2" id="KW-1185">Reference proteome</keyword>
<evidence type="ECO:0000313" key="1">
    <source>
        <dbReference type="EMBL" id="KAJ8711587.1"/>
    </source>
</evidence>
<sequence length="729" mass="81499">MAKKKMKSKAKQPVKPFIPKSISSEVIAEACSSVPPPVFMKVCRLCESKDGPFLNIFDADKVTAKKIDELMPFGIAENDDLPHKICFRCSAKLEELYEFVLKCIKTQENLRTAVGKTGPFITKTKTRKAWEDKLNKTNMSNDDICDALIKKAMEGIKDIPLKALPKNDETPASANKRVTRRTDPKQIKKEPNDDDELNLKEVKLNQQKNDAQVSSTKKTRSSNTSDNNKTTNKSNDVELPQSSINKTNQDEKNPSESKVKNNSLINSLSFDYKEEKPTVDNKVEIKETVEAKPFNIMDYISMIKVNGVGVLFQCKLCNRNFLKKEVVESHNCAKNGIPKVTVPKSEPAPEPPKVSTVKYITIEGNTKKPHSWKFYNDNSTNENKSDKVNTDSTKNKIDSLIIEVPKQEHSIQSAPPVKPKPKAGPASKTRRTESNIDQGSSQNSSDSQQSQPLNSQSPSVHIPSAPNLNGRFKLVPGPNNIFTLVEDTAAAVTDNQKTPKKRKLEPEVEKPKDRKRDSHEKSPGSEVMDTENQSKPYPVGLFQTVAHSARIYDTPVTAPSTPFTTPAMKKQSYTIVPTGNPSKLLISTKAIAPPAEVPKKRQRKTKPEVREDLDAKEPFRVTLEDVAPPQDSGFFTFINVDPLLQPSYVLPTDNIIQESQISTSTATINSTPEGIKESKDTRDKYSCNMCGDTFSREKKLLSHIQSHYTKMDEEDQQRAEKSTKKKGRK</sequence>
<dbReference type="Proteomes" id="UP001231649">
    <property type="component" value="Chromosome 22"/>
</dbReference>
<name>A0ACC2Q8Z2_9NEOP</name>
<organism evidence="1 2">
    <name type="scientific">Mythimna loreyi</name>
    <dbReference type="NCBI Taxonomy" id="667449"/>
    <lineage>
        <taxon>Eukaryota</taxon>
        <taxon>Metazoa</taxon>
        <taxon>Ecdysozoa</taxon>
        <taxon>Arthropoda</taxon>
        <taxon>Hexapoda</taxon>
        <taxon>Insecta</taxon>
        <taxon>Pterygota</taxon>
        <taxon>Neoptera</taxon>
        <taxon>Endopterygota</taxon>
        <taxon>Lepidoptera</taxon>
        <taxon>Glossata</taxon>
        <taxon>Ditrysia</taxon>
        <taxon>Noctuoidea</taxon>
        <taxon>Noctuidae</taxon>
        <taxon>Noctuinae</taxon>
        <taxon>Hadenini</taxon>
        <taxon>Mythimna</taxon>
    </lineage>
</organism>
<dbReference type="EMBL" id="CM056798">
    <property type="protein sequence ID" value="KAJ8711587.1"/>
    <property type="molecule type" value="Genomic_DNA"/>
</dbReference>
<protein>
    <submittedName>
        <fullName evidence="1">Uncharacterized protein</fullName>
    </submittedName>
</protein>
<gene>
    <name evidence="1" type="ORF">PYW08_008541</name>
</gene>
<evidence type="ECO:0000313" key="2">
    <source>
        <dbReference type="Proteomes" id="UP001231649"/>
    </source>
</evidence>
<accession>A0ACC2Q8Z2</accession>
<reference evidence="1" key="1">
    <citation type="submission" date="2023-03" db="EMBL/GenBank/DDBJ databases">
        <title>Chromosome-level genomes of two armyworms, Mythimna separata and Mythimna loreyi, provide insights into the biosynthesis and reception of sex pheromones.</title>
        <authorList>
            <person name="Zhao H."/>
        </authorList>
    </citation>
    <scope>NUCLEOTIDE SEQUENCE</scope>
    <source>
        <strain evidence="1">BeijingLab</strain>
    </source>
</reference>
<proteinExistence type="predicted"/>
<comment type="caution">
    <text evidence="1">The sequence shown here is derived from an EMBL/GenBank/DDBJ whole genome shotgun (WGS) entry which is preliminary data.</text>
</comment>